<dbReference type="InParanoid" id="A0A0C2SZU2"/>
<keyword evidence="2" id="KW-0732">Signal</keyword>
<name>A0A0C2SZU2_AMAMK</name>
<evidence type="ECO:0000256" key="1">
    <source>
        <dbReference type="SAM" id="MobiDB-lite"/>
    </source>
</evidence>
<organism evidence="3 4">
    <name type="scientific">Amanita muscaria (strain Koide BX008)</name>
    <dbReference type="NCBI Taxonomy" id="946122"/>
    <lineage>
        <taxon>Eukaryota</taxon>
        <taxon>Fungi</taxon>
        <taxon>Dikarya</taxon>
        <taxon>Basidiomycota</taxon>
        <taxon>Agaricomycotina</taxon>
        <taxon>Agaricomycetes</taxon>
        <taxon>Agaricomycetidae</taxon>
        <taxon>Agaricales</taxon>
        <taxon>Pluteineae</taxon>
        <taxon>Amanitaceae</taxon>
        <taxon>Amanita</taxon>
    </lineage>
</organism>
<evidence type="ECO:0008006" key="5">
    <source>
        <dbReference type="Google" id="ProtNLM"/>
    </source>
</evidence>
<reference evidence="3 4" key="1">
    <citation type="submission" date="2014-04" db="EMBL/GenBank/DDBJ databases">
        <title>Evolutionary Origins and Diversification of the Mycorrhizal Mutualists.</title>
        <authorList>
            <consortium name="DOE Joint Genome Institute"/>
            <consortium name="Mycorrhizal Genomics Consortium"/>
            <person name="Kohler A."/>
            <person name="Kuo A."/>
            <person name="Nagy L.G."/>
            <person name="Floudas D."/>
            <person name="Copeland A."/>
            <person name="Barry K.W."/>
            <person name="Cichocki N."/>
            <person name="Veneault-Fourrey C."/>
            <person name="LaButti K."/>
            <person name="Lindquist E.A."/>
            <person name="Lipzen A."/>
            <person name="Lundell T."/>
            <person name="Morin E."/>
            <person name="Murat C."/>
            <person name="Riley R."/>
            <person name="Ohm R."/>
            <person name="Sun H."/>
            <person name="Tunlid A."/>
            <person name="Henrissat B."/>
            <person name="Grigoriev I.V."/>
            <person name="Hibbett D.S."/>
            <person name="Martin F."/>
        </authorList>
    </citation>
    <scope>NUCLEOTIDE SEQUENCE [LARGE SCALE GENOMIC DNA]</scope>
    <source>
        <strain evidence="3 4">Koide BX008</strain>
    </source>
</reference>
<dbReference type="HOGENOM" id="CLU_2333190_0_0_1"/>
<protein>
    <recommendedName>
        <fullName evidence="5">Secreted protein</fullName>
    </recommendedName>
</protein>
<sequence length="98" mass="10329">MLAAQCMLTLVAIPPPAAAIAVRSPHSNHGEIAGPLHHQRHSVVPLPAEKKHHLSKGSHDSKSASKKNQGRDHSTVSQESSDSENRSLLSESASSLGT</sequence>
<evidence type="ECO:0000313" key="4">
    <source>
        <dbReference type="Proteomes" id="UP000054549"/>
    </source>
</evidence>
<feature type="compositionally biased region" description="Basic and acidic residues" evidence="1">
    <location>
        <begin position="57"/>
        <end position="74"/>
    </location>
</feature>
<evidence type="ECO:0000313" key="3">
    <source>
        <dbReference type="EMBL" id="KIL69040.1"/>
    </source>
</evidence>
<feature type="compositionally biased region" description="Polar residues" evidence="1">
    <location>
        <begin position="75"/>
        <end position="98"/>
    </location>
</feature>
<evidence type="ECO:0000256" key="2">
    <source>
        <dbReference type="SAM" id="SignalP"/>
    </source>
</evidence>
<feature type="region of interest" description="Disordered" evidence="1">
    <location>
        <begin position="24"/>
        <end position="98"/>
    </location>
</feature>
<dbReference type="AlphaFoldDB" id="A0A0C2SZU2"/>
<proteinExistence type="predicted"/>
<gene>
    <name evidence="3" type="ORF">M378DRAFT_763116</name>
</gene>
<keyword evidence="4" id="KW-1185">Reference proteome</keyword>
<feature type="signal peptide" evidence="2">
    <location>
        <begin position="1"/>
        <end position="19"/>
    </location>
</feature>
<dbReference type="EMBL" id="KN818226">
    <property type="protein sequence ID" value="KIL69040.1"/>
    <property type="molecule type" value="Genomic_DNA"/>
</dbReference>
<feature type="chain" id="PRO_5002155803" description="Secreted protein" evidence="2">
    <location>
        <begin position="20"/>
        <end position="98"/>
    </location>
</feature>
<accession>A0A0C2SZU2</accession>
<dbReference type="Proteomes" id="UP000054549">
    <property type="component" value="Unassembled WGS sequence"/>
</dbReference>